<gene>
    <name evidence="2" type="ORF">H5410_030299</name>
</gene>
<accession>A0A9J5YF98</accession>
<protein>
    <submittedName>
        <fullName evidence="2">Uncharacterized protein</fullName>
    </submittedName>
</protein>
<dbReference type="Proteomes" id="UP000824120">
    <property type="component" value="Chromosome 6"/>
</dbReference>
<name>A0A9J5YF98_SOLCO</name>
<organism evidence="2 3">
    <name type="scientific">Solanum commersonii</name>
    <name type="common">Commerson's wild potato</name>
    <name type="synonym">Commerson's nightshade</name>
    <dbReference type="NCBI Taxonomy" id="4109"/>
    <lineage>
        <taxon>Eukaryota</taxon>
        <taxon>Viridiplantae</taxon>
        <taxon>Streptophyta</taxon>
        <taxon>Embryophyta</taxon>
        <taxon>Tracheophyta</taxon>
        <taxon>Spermatophyta</taxon>
        <taxon>Magnoliopsida</taxon>
        <taxon>eudicotyledons</taxon>
        <taxon>Gunneridae</taxon>
        <taxon>Pentapetalae</taxon>
        <taxon>asterids</taxon>
        <taxon>lamiids</taxon>
        <taxon>Solanales</taxon>
        <taxon>Solanaceae</taxon>
        <taxon>Solanoideae</taxon>
        <taxon>Solaneae</taxon>
        <taxon>Solanum</taxon>
    </lineage>
</organism>
<comment type="caution">
    <text evidence="2">The sequence shown here is derived from an EMBL/GenBank/DDBJ whole genome shotgun (WGS) entry which is preliminary data.</text>
</comment>
<evidence type="ECO:0000256" key="1">
    <source>
        <dbReference type="SAM" id="MobiDB-lite"/>
    </source>
</evidence>
<dbReference type="EMBL" id="JACXVP010000006">
    <property type="protein sequence ID" value="KAG5598929.1"/>
    <property type="molecule type" value="Genomic_DNA"/>
</dbReference>
<sequence>MTLINLVIHSKPAMLVLFQKSIVLIFDALHLIHVTNLPPPHLGNIEPLDTKNDKKHSPDLSSEGAVKPMLLGLYKNVAAPVTDPLKIHYFWSIRHTPINIFEESEKHRVKQ</sequence>
<evidence type="ECO:0000313" key="3">
    <source>
        <dbReference type="Proteomes" id="UP000824120"/>
    </source>
</evidence>
<keyword evidence="3" id="KW-1185">Reference proteome</keyword>
<feature type="compositionally biased region" description="Basic and acidic residues" evidence="1">
    <location>
        <begin position="48"/>
        <end position="58"/>
    </location>
</feature>
<feature type="region of interest" description="Disordered" evidence="1">
    <location>
        <begin position="44"/>
        <end position="63"/>
    </location>
</feature>
<proteinExistence type="predicted"/>
<reference evidence="2 3" key="1">
    <citation type="submission" date="2020-09" db="EMBL/GenBank/DDBJ databases">
        <title>De no assembly of potato wild relative species, Solanum commersonii.</title>
        <authorList>
            <person name="Cho K."/>
        </authorList>
    </citation>
    <scope>NUCLEOTIDE SEQUENCE [LARGE SCALE GENOMIC DNA]</scope>
    <source>
        <strain evidence="2">LZ3.2</strain>
        <tissue evidence="2">Leaf</tissue>
    </source>
</reference>
<evidence type="ECO:0000313" key="2">
    <source>
        <dbReference type="EMBL" id="KAG5598929.1"/>
    </source>
</evidence>
<dbReference type="AlphaFoldDB" id="A0A9J5YF98"/>